<dbReference type="AlphaFoldDB" id="C1BQ79"/>
<dbReference type="EMBL" id="BT076758">
    <property type="protein sequence ID" value="ACO11182.1"/>
    <property type="molecule type" value="mRNA"/>
</dbReference>
<dbReference type="GO" id="GO:0004659">
    <property type="term" value="F:prenyltransferase activity"/>
    <property type="evidence" value="ECO:0007669"/>
    <property type="project" value="TreeGrafter"/>
</dbReference>
<dbReference type="GO" id="GO:0008299">
    <property type="term" value="P:isoprenoid biosynthetic process"/>
    <property type="evidence" value="ECO:0007669"/>
    <property type="project" value="TreeGrafter"/>
</dbReference>
<dbReference type="GO" id="GO:1990234">
    <property type="term" value="C:transferase complex"/>
    <property type="evidence" value="ECO:0007669"/>
    <property type="project" value="TreeGrafter"/>
</dbReference>
<name>C1BQ79_CALRO</name>
<dbReference type="PANTHER" id="PTHR12001">
    <property type="entry name" value="GERANYLGERANYL PYROPHOSPHATE SYNTHASE"/>
    <property type="match status" value="1"/>
</dbReference>
<dbReference type="SUPFAM" id="SSF48576">
    <property type="entry name" value="Terpenoid synthases"/>
    <property type="match status" value="1"/>
</dbReference>
<dbReference type="InterPro" id="IPR008949">
    <property type="entry name" value="Isoprenoid_synthase_dom_sf"/>
</dbReference>
<dbReference type="PANTHER" id="PTHR12001:SF55">
    <property type="entry name" value="ALL TRANS-POLYPRENYL-DIPHOSPHATE SYNTHASE PDSS2"/>
    <property type="match status" value="1"/>
</dbReference>
<dbReference type="Gene3D" id="1.10.600.10">
    <property type="entry name" value="Farnesyl Diphosphate Synthase"/>
    <property type="match status" value="1"/>
</dbReference>
<dbReference type="GO" id="GO:0006744">
    <property type="term" value="P:ubiquinone biosynthetic process"/>
    <property type="evidence" value="ECO:0007669"/>
    <property type="project" value="TreeGrafter"/>
</dbReference>
<reference evidence="1" key="1">
    <citation type="submission" date="2009-03" db="EMBL/GenBank/DDBJ databases">
        <title>Caligus rogercresseyi ESTs and full-length cDNAs.</title>
        <authorList>
            <person name="Yasuike M."/>
            <person name="von Schalburg K."/>
            <person name="Cooper G."/>
            <person name="Leong J."/>
            <person name="Jones S.R.M."/>
            <person name="Koop B.F."/>
        </authorList>
    </citation>
    <scope>NUCLEOTIDE SEQUENCE</scope>
    <source>
        <tissue evidence="1">Whole tissue</tissue>
    </source>
</reference>
<evidence type="ECO:0000313" key="1">
    <source>
        <dbReference type="EMBL" id="ACO11182.1"/>
    </source>
</evidence>
<proteinExistence type="evidence at transcript level"/>
<dbReference type="GO" id="GO:0005739">
    <property type="term" value="C:mitochondrion"/>
    <property type="evidence" value="ECO:0007669"/>
    <property type="project" value="TreeGrafter"/>
</dbReference>
<gene>
    <name evidence="1" type="primary">DLP1</name>
</gene>
<accession>C1BQ79</accession>
<organism evidence="1">
    <name type="scientific">Caligus rogercresseyi</name>
    <name type="common">Sea louse</name>
    <dbReference type="NCBI Taxonomy" id="217165"/>
    <lineage>
        <taxon>Eukaryota</taxon>
        <taxon>Metazoa</taxon>
        <taxon>Ecdysozoa</taxon>
        <taxon>Arthropoda</taxon>
        <taxon>Crustacea</taxon>
        <taxon>Multicrustacea</taxon>
        <taxon>Hexanauplia</taxon>
        <taxon>Copepoda</taxon>
        <taxon>Siphonostomatoida</taxon>
        <taxon>Caligidae</taxon>
        <taxon>Caligus</taxon>
    </lineage>
</organism>
<sequence>MEIIGRVLSRSLRGLHISQVHIPKRRGWDRCLSEAEKLVGFPSSFESLSAFMTEDVSNWSAHARRLTSSNHPFTSTIKRLVFHGRSRLQVRGLVALLFARLTNDSKAFRGREDFIEEFGVLKTQRQLSETLELIYSAQYIHKSLLNLPNDLHSKEDSELKDDLLRLEFGNKIALLGGDYLLAQACMNLALLRSSMIVDIISKSLIDFTQAEFITERDVSGRHLPREDQLSLEHWELRNSLAWAGLMGNVLKGSLSLAGHSDKNQSLGHRFGLHFALAHQAQMEIDALMECPVDGFDLTSLPAIFYFQENRSRLSVLPIKDNQLMVDEVSWKELSHQILQSGESLTKTRSVIRNHTDACKEELQAFSPRK</sequence>
<protein>
    <submittedName>
        <fullName evidence="1">Decaprenyl-diphosphate synthase subunit 2</fullName>
    </submittedName>
</protein>